<dbReference type="GO" id="GO:0030388">
    <property type="term" value="P:fructose 1,6-bisphosphate metabolic process"/>
    <property type="evidence" value="ECO:0007669"/>
    <property type="project" value="TreeGrafter"/>
</dbReference>
<dbReference type="VEuPathDB" id="TriTrypDB:LDHU3_04.1430"/>
<evidence type="ECO:0000256" key="11">
    <source>
        <dbReference type="ARBA" id="ARBA00032973"/>
    </source>
</evidence>
<evidence type="ECO:0000256" key="10">
    <source>
        <dbReference type="ARBA" id="ARBA00024331"/>
    </source>
</evidence>
<dbReference type="GO" id="GO:0005986">
    <property type="term" value="P:sucrose biosynthetic process"/>
    <property type="evidence" value="ECO:0007669"/>
    <property type="project" value="TreeGrafter"/>
</dbReference>
<dbReference type="Gene3D" id="3.40.190.80">
    <property type="match status" value="1"/>
</dbReference>
<protein>
    <recommendedName>
        <fullName evidence="5">fructose-bisphosphatase</fullName>
        <ecNumber evidence="5">3.1.3.11</ecNumber>
    </recommendedName>
    <alternativeName>
        <fullName evidence="11">D-fructose-1,6-bisphosphate 1-phosphohydrolase</fullName>
    </alternativeName>
</protein>
<feature type="domain" description="Fructose-1-6-bisphosphatase class 1 C-terminal" evidence="14">
    <location>
        <begin position="536"/>
        <end position="661"/>
    </location>
</feature>
<evidence type="ECO:0000256" key="5">
    <source>
        <dbReference type="ARBA" id="ARBA00013093"/>
    </source>
</evidence>
<dbReference type="EMBL" id="RHLD01000063">
    <property type="protein sequence ID" value="TPP43050.1"/>
    <property type="molecule type" value="Genomic_DNA"/>
</dbReference>
<dbReference type="GO" id="GO:0006094">
    <property type="term" value="P:gluconeogenesis"/>
    <property type="evidence" value="ECO:0007669"/>
    <property type="project" value="TreeGrafter"/>
</dbReference>
<dbReference type="GO" id="GO:0006002">
    <property type="term" value="P:fructose 6-phosphate metabolic process"/>
    <property type="evidence" value="ECO:0007669"/>
    <property type="project" value="TreeGrafter"/>
</dbReference>
<dbReference type="EC" id="3.1.3.11" evidence="5"/>
<dbReference type="InterPro" id="IPR000146">
    <property type="entry name" value="FBPase_class-1"/>
</dbReference>
<evidence type="ECO:0000256" key="1">
    <source>
        <dbReference type="ARBA" id="ARBA00001273"/>
    </source>
</evidence>
<comment type="caution">
    <text evidence="15">The sequence shown here is derived from an EMBL/GenBank/DDBJ whole genome shotgun (WGS) entry which is preliminary data.</text>
</comment>
<evidence type="ECO:0000256" key="8">
    <source>
        <dbReference type="ARBA" id="ARBA00022842"/>
    </source>
</evidence>
<evidence type="ECO:0000256" key="12">
    <source>
        <dbReference type="RuleBase" id="RU000508"/>
    </source>
</evidence>
<evidence type="ECO:0000256" key="9">
    <source>
        <dbReference type="ARBA" id="ARBA00023277"/>
    </source>
</evidence>
<evidence type="ECO:0000256" key="3">
    <source>
        <dbReference type="ARBA" id="ARBA00010941"/>
    </source>
</evidence>
<dbReference type="FunFam" id="3.40.190.80:FF:000001">
    <property type="entry name" value="Fructose-1,6-bisphosphatase class 1"/>
    <property type="match status" value="1"/>
</dbReference>
<dbReference type="VEuPathDB" id="TriTrypDB:LDHU3_04.1420"/>
<evidence type="ECO:0000256" key="2">
    <source>
        <dbReference type="ARBA" id="ARBA00001946"/>
    </source>
</evidence>
<sequence>MCEKEAESVAFQQLEAEEEMRSGSRRESVREIAMVLMLPTDCLRAPVEYKAVCGAWRTATVAREIFKDTFYTRHGVNVPATGSPLVIDMDFKVGLCSILVLEVNPQAVVLAAEPILRLCALVKENTARYRQRVRVAQVGASAASVAGAQFLADPRLSVMARGNVASGNLPAQPTLILGSLLETPALQWIARLLLMPALALLLIIFLASPSQRRREQCGCVSFADLLERSTSRKADVAMCRRATGGSIAPVKGDVEGSEWDVLQGIADSEWRRIEQLVVDVHGIEDRVLRVEQLLKAKGCQEVEEAESGKVRRNDARFQSQTSAALLLSMDVRRTPTPTTLTQYIIKSQPPHSRGEFTLLMMAIQTSVKVIEKNIRRAGMKGMLGYIAGQSANATGDHQAKLDVISNMAFKAYLLSSTSVCVLGSEEEEQMIIAESGRRGDYLVFFDPLDGSSNIDANVSVGSIWGVWRLPKDANINSVEDANAVIRMLKGTDMVSAGYAVYGSATNLVLTSGHGVDGFTLDPNIGEFILTHPHISIPKKRSIYSVNEGNYGKWEPWFKEYINYLKMNKTTRYSARYIGSMVGDIHRTLLYGGIFCYPKDANQVEGKLRFLYEAAPMAMIVEQAGGKAVGSNGRILEQSITRLHQRTPVYLGSRQEVDLCMAFRDRNVKTETLAPTSSKL</sequence>
<keyword evidence="6" id="KW-0479">Metal-binding</keyword>
<dbReference type="Pfam" id="PF00316">
    <property type="entry name" value="FBPase"/>
    <property type="match status" value="1"/>
</dbReference>
<dbReference type="InterPro" id="IPR044015">
    <property type="entry name" value="FBPase_C_dom"/>
</dbReference>
<evidence type="ECO:0000259" key="14">
    <source>
        <dbReference type="Pfam" id="PF18913"/>
    </source>
</evidence>
<dbReference type="Gene3D" id="3.40.50.150">
    <property type="entry name" value="Vaccinia Virus protein VP39"/>
    <property type="match status" value="1"/>
</dbReference>
<dbReference type="GO" id="GO:0006000">
    <property type="term" value="P:fructose metabolic process"/>
    <property type="evidence" value="ECO:0007669"/>
    <property type="project" value="TreeGrafter"/>
</dbReference>
<dbReference type="InterPro" id="IPR020548">
    <property type="entry name" value="Fructose_bisphosphatase_AS"/>
</dbReference>
<dbReference type="Proteomes" id="UP000318821">
    <property type="component" value="Unassembled WGS sequence"/>
</dbReference>
<dbReference type="PIRSF" id="PIRSF000904">
    <property type="entry name" value="FBPtase_SBPase"/>
    <property type="match status" value="1"/>
</dbReference>
<dbReference type="CDD" id="cd00354">
    <property type="entry name" value="FBPase"/>
    <property type="match status" value="1"/>
</dbReference>
<evidence type="ECO:0000259" key="13">
    <source>
        <dbReference type="Pfam" id="PF00316"/>
    </source>
</evidence>
<evidence type="ECO:0000313" key="16">
    <source>
        <dbReference type="Proteomes" id="UP000318821"/>
    </source>
</evidence>
<dbReference type="HAMAP" id="MF_01855">
    <property type="entry name" value="FBPase_class1"/>
    <property type="match status" value="1"/>
</dbReference>
<dbReference type="GO" id="GO:0042132">
    <property type="term" value="F:fructose 1,6-bisphosphate 1-phosphatase activity"/>
    <property type="evidence" value="ECO:0007669"/>
    <property type="project" value="UniProtKB-EC"/>
</dbReference>
<comment type="catalytic activity">
    <reaction evidence="1">
        <text>beta-D-fructose 1,6-bisphosphate + H2O = beta-D-fructose 6-phosphate + phosphate</text>
        <dbReference type="Rhea" id="RHEA:11064"/>
        <dbReference type="ChEBI" id="CHEBI:15377"/>
        <dbReference type="ChEBI" id="CHEBI:32966"/>
        <dbReference type="ChEBI" id="CHEBI:43474"/>
        <dbReference type="ChEBI" id="CHEBI:57634"/>
        <dbReference type="EC" id="3.1.3.11"/>
    </reaction>
</comment>
<dbReference type="InterPro" id="IPR033391">
    <property type="entry name" value="FBPase_N"/>
</dbReference>
<keyword evidence="8" id="KW-0460">Magnesium</keyword>
<comment type="similarity">
    <text evidence="3 12">Belongs to the FBPase class 1 family.</text>
</comment>
<dbReference type="PANTHER" id="PTHR11556:SF1">
    <property type="entry name" value="FRUCTOSE-BISPHOSPHATASE"/>
    <property type="match status" value="1"/>
</dbReference>
<proteinExistence type="inferred from homology"/>
<dbReference type="FunFam" id="3.30.540.10:FF:000019">
    <property type="entry name" value="Fructose-1,6-bisphosphatase, chloroplastic"/>
    <property type="match status" value="1"/>
</dbReference>
<dbReference type="Pfam" id="PF18913">
    <property type="entry name" value="FBPase_C"/>
    <property type="match status" value="1"/>
</dbReference>
<name>A0A504XA96_LEIDO</name>
<gene>
    <name evidence="15" type="ORF">CGC20_9595</name>
</gene>
<reference evidence="16" key="1">
    <citation type="submission" date="2019-02" db="EMBL/GenBank/DDBJ databases">
        <title>FDA dAtabase for Regulatory Grade micrObial Sequences (FDA-ARGOS): Supporting development and validation of Infectious Disease Dx tests.</title>
        <authorList>
            <person name="Duncan R."/>
            <person name="Fisher C."/>
            <person name="Tallon L."/>
            <person name="Sadzewicz L."/>
            <person name="Sengamalay N."/>
            <person name="Ott S."/>
            <person name="Godinez A."/>
            <person name="Nagaraj S."/>
            <person name="Vavikolanu K."/>
            <person name="Vyas G."/>
            <person name="Nadendla S."/>
            <person name="Aluvathingal J."/>
            <person name="Sichtig H."/>
        </authorList>
    </citation>
    <scope>NUCLEOTIDE SEQUENCE [LARGE SCALE GENOMIC DNA]</scope>
    <source>
        <strain evidence="16">FDAARGOS_360</strain>
    </source>
</reference>
<dbReference type="PIRSF" id="PIRSF500210">
    <property type="entry name" value="FBPtase"/>
    <property type="match status" value="1"/>
</dbReference>
<organism evidence="15 16">
    <name type="scientific">Leishmania donovani</name>
    <dbReference type="NCBI Taxonomy" id="5661"/>
    <lineage>
        <taxon>Eukaryota</taxon>
        <taxon>Discoba</taxon>
        <taxon>Euglenozoa</taxon>
        <taxon>Kinetoplastea</taxon>
        <taxon>Metakinetoplastina</taxon>
        <taxon>Trypanosomatida</taxon>
        <taxon>Trypanosomatidae</taxon>
        <taxon>Leishmaniinae</taxon>
        <taxon>Leishmania</taxon>
    </lineage>
</organism>
<evidence type="ECO:0000313" key="15">
    <source>
        <dbReference type="EMBL" id="TPP43050.1"/>
    </source>
</evidence>
<dbReference type="VEuPathDB" id="TriTrypDB:LdCL_040017400"/>
<dbReference type="PANTHER" id="PTHR11556">
    <property type="entry name" value="FRUCTOSE-1,6-BISPHOSPHATASE-RELATED"/>
    <property type="match status" value="1"/>
</dbReference>
<dbReference type="SUPFAM" id="SSF56655">
    <property type="entry name" value="Carbohydrate phosphatase"/>
    <property type="match status" value="1"/>
</dbReference>
<dbReference type="Gene3D" id="3.30.540.10">
    <property type="entry name" value="Fructose-1,6-Bisphosphatase, subunit A, domain 1"/>
    <property type="match status" value="1"/>
</dbReference>
<dbReference type="PROSITE" id="PS00124">
    <property type="entry name" value="FBPASE"/>
    <property type="match status" value="1"/>
</dbReference>
<dbReference type="AlphaFoldDB" id="A0A504XA96"/>
<evidence type="ECO:0000256" key="6">
    <source>
        <dbReference type="ARBA" id="ARBA00022723"/>
    </source>
</evidence>
<evidence type="ECO:0000256" key="7">
    <source>
        <dbReference type="ARBA" id="ARBA00022801"/>
    </source>
</evidence>
<dbReference type="VEuPathDB" id="TriTrypDB:LdBPK_041170.1"/>
<dbReference type="GO" id="GO:0046872">
    <property type="term" value="F:metal ion binding"/>
    <property type="evidence" value="ECO:0007669"/>
    <property type="project" value="UniProtKB-KW"/>
</dbReference>
<dbReference type="PRINTS" id="PR00115">
    <property type="entry name" value="F16BPHPHTASE"/>
</dbReference>
<dbReference type="GO" id="GO:0005829">
    <property type="term" value="C:cytosol"/>
    <property type="evidence" value="ECO:0007669"/>
    <property type="project" value="TreeGrafter"/>
</dbReference>
<dbReference type="InterPro" id="IPR029063">
    <property type="entry name" value="SAM-dependent_MTases_sf"/>
</dbReference>
<dbReference type="InterPro" id="IPR028343">
    <property type="entry name" value="FBPtase"/>
</dbReference>
<accession>A0A504XA96</accession>
<evidence type="ECO:0000256" key="4">
    <source>
        <dbReference type="ARBA" id="ARBA00011881"/>
    </source>
</evidence>
<feature type="domain" description="Fructose-1-6-bisphosphatase class I N-terminal" evidence="13">
    <location>
        <begin position="339"/>
        <end position="532"/>
    </location>
</feature>
<keyword evidence="7 12" id="KW-0378">Hydrolase</keyword>
<keyword evidence="9 12" id="KW-0119">Carbohydrate metabolism</keyword>
<comment type="cofactor">
    <cofactor evidence="2">
        <name>Mg(2+)</name>
        <dbReference type="ChEBI" id="CHEBI:18420"/>
    </cofactor>
</comment>
<dbReference type="VEuPathDB" id="TriTrypDB:LdCL_040017300"/>
<comment type="subunit">
    <text evidence="4">Homotetramer.</text>
</comment>
<comment type="pathway">
    <text evidence="10">Carbohydrate biosynthesis.</text>
</comment>